<dbReference type="SUPFAM" id="SSF57667">
    <property type="entry name" value="beta-beta-alpha zinc fingers"/>
    <property type="match status" value="2"/>
</dbReference>
<dbReference type="PANTHER" id="PTHR24394:SF44">
    <property type="entry name" value="ZINC FINGER PROTEIN 271-LIKE"/>
    <property type="match status" value="1"/>
</dbReference>
<evidence type="ECO:0000313" key="10">
    <source>
        <dbReference type="EMBL" id="CAH3037280.1"/>
    </source>
</evidence>
<evidence type="ECO:0000256" key="1">
    <source>
        <dbReference type="ARBA" id="ARBA00004123"/>
    </source>
</evidence>
<proteinExistence type="predicted"/>
<dbReference type="Proteomes" id="UP001159405">
    <property type="component" value="Unassembled WGS sequence"/>
</dbReference>
<keyword evidence="3" id="KW-0677">Repeat</keyword>
<keyword evidence="11" id="KW-1185">Reference proteome</keyword>
<evidence type="ECO:0000256" key="4">
    <source>
        <dbReference type="ARBA" id="ARBA00022771"/>
    </source>
</evidence>
<comment type="subcellular location">
    <subcellularLocation>
        <location evidence="1">Nucleus</location>
    </subcellularLocation>
</comment>
<keyword evidence="5" id="KW-0862">Zinc</keyword>
<evidence type="ECO:0000256" key="6">
    <source>
        <dbReference type="ARBA" id="ARBA00023242"/>
    </source>
</evidence>
<keyword evidence="6" id="KW-0539">Nucleus</keyword>
<evidence type="ECO:0000256" key="3">
    <source>
        <dbReference type="ARBA" id="ARBA00022737"/>
    </source>
</evidence>
<dbReference type="InterPro" id="IPR013087">
    <property type="entry name" value="Znf_C2H2_type"/>
</dbReference>
<evidence type="ECO:0000256" key="8">
    <source>
        <dbReference type="SAM" id="MobiDB-lite"/>
    </source>
</evidence>
<dbReference type="Gene3D" id="3.30.160.60">
    <property type="entry name" value="Classic Zinc Finger"/>
    <property type="match status" value="3"/>
</dbReference>
<feature type="domain" description="C2H2-type" evidence="9">
    <location>
        <begin position="183"/>
        <end position="210"/>
    </location>
</feature>
<dbReference type="SMART" id="SM00355">
    <property type="entry name" value="ZnF_C2H2"/>
    <property type="match status" value="3"/>
</dbReference>
<dbReference type="Pfam" id="PF00096">
    <property type="entry name" value="zf-C2H2"/>
    <property type="match status" value="3"/>
</dbReference>
<evidence type="ECO:0000256" key="2">
    <source>
        <dbReference type="ARBA" id="ARBA00022723"/>
    </source>
</evidence>
<reference evidence="10 11" key="1">
    <citation type="submission" date="2022-05" db="EMBL/GenBank/DDBJ databases">
        <authorList>
            <consortium name="Genoscope - CEA"/>
            <person name="William W."/>
        </authorList>
    </citation>
    <scope>NUCLEOTIDE SEQUENCE [LARGE SCALE GENOMIC DNA]</scope>
</reference>
<dbReference type="EMBL" id="CALNXK010000005">
    <property type="protein sequence ID" value="CAH3037280.1"/>
    <property type="molecule type" value="Genomic_DNA"/>
</dbReference>
<protein>
    <recommendedName>
        <fullName evidence="9">C2H2-type domain-containing protein</fullName>
    </recommendedName>
</protein>
<dbReference type="PANTHER" id="PTHR24394">
    <property type="entry name" value="ZINC FINGER PROTEIN"/>
    <property type="match status" value="1"/>
</dbReference>
<keyword evidence="2" id="KW-0479">Metal-binding</keyword>
<evidence type="ECO:0000313" key="11">
    <source>
        <dbReference type="Proteomes" id="UP001159405"/>
    </source>
</evidence>
<feature type="domain" description="C2H2-type" evidence="9">
    <location>
        <begin position="155"/>
        <end position="182"/>
    </location>
</feature>
<sequence length="252" mass="28963">MPRSFTIRRSLTRRVSYSSKASVKGEEKKKLEASNQETKETMIERKVSCNTCFSDDGKECGGIPRNDHTTLLSFSIDKILEFSPADKMSDHDQGKIIFNETSPSIDLPFRNNLCPVSKDDKSPNYKCHQCGKVFKTQHMFARHMKLPQHTSERPFVCLTCGKGFRLSSTLCRHKIIHTNRRPFVCQICKKAFNRHSTLATHYRTHRNLVTRSDVKNNAGQYQHPPAAHLDILNDDRINQAVNCFIPRNPLWS</sequence>
<feature type="domain" description="C2H2-type" evidence="9">
    <location>
        <begin position="125"/>
        <end position="154"/>
    </location>
</feature>
<organism evidence="10 11">
    <name type="scientific">Porites lobata</name>
    <dbReference type="NCBI Taxonomy" id="104759"/>
    <lineage>
        <taxon>Eukaryota</taxon>
        <taxon>Metazoa</taxon>
        <taxon>Cnidaria</taxon>
        <taxon>Anthozoa</taxon>
        <taxon>Hexacorallia</taxon>
        <taxon>Scleractinia</taxon>
        <taxon>Fungiina</taxon>
        <taxon>Poritidae</taxon>
        <taxon>Porites</taxon>
    </lineage>
</organism>
<comment type="caution">
    <text evidence="10">The sequence shown here is derived from an EMBL/GenBank/DDBJ whole genome shotgun (WGS) entry which is preliminary data.</text>
</comment>
<feature type="region of interest" description="Disordered" evidence="8">
    <location>
        <begin position="18"/>
        <end position="39"/>
    </location>
</feature>
<evidence type="ECO:0000256" key="5">
    <source>
        <dbReference type="ARBA" id="ARBA00022833"/>
    </source>
</evidence>
<dbReference type="PROSITE" id="PS00028">
    <property type="entry name" value="ZINC_FINGER_C2H2_1"/>
    <property type="match status" value="3"/>
</dbReference>
<evidence type="ECO:0000259" key="9">
    <source>
        <dbReference type="PROSITE" id="PS50157"/>
    </source>
</evidence>
<accession>A0ABN8MYN5</accession>
<name>A0ABN8MYN5_9CNID</name>
<gene>
    <name evidence="10" type="ORF">PLOB_00035497</name>
</gene>
<feature type="compositionally biased region" description="Basic and acidic residues" evidence="8">
    <location>
        <begin position="23"/>
        <end position="39"/>
    </location>
</feature>
<dbReference type="InterPro" id="IPR036236">
    <property type="entry name" value="Znf_C2H2_sf"/>
</dbReference>
<keyword evidence="4 7" id="KW-0863">Zinc-finger</keyword>
<evidence type="ECO:0000256" key="7">
    <source>
        <dbReference type="PROSITE-ProRule" id="PRU00042"/>
    </source>
</evidence>
<dbReference type="PROSITE" id="PS50157">
    <property type="entry name" value="ZINC_FINGER_C2H2_2"/>
    <property type="match status" value="3"/>
</dbReference>